<evidence type="ECO:0008006" key="4">
    <source>
        <dbReference type="Google" id="ProtNLM"/>
    </source>
</evidence>
<comment type="caution">
    <text evidence="2">The sequence shown here is derived from an EMBL/GenBank/DDBJ whole genome shotgun (WGS) entry which is preliminary data.</text>
</comment>
<gene>
    <name evidence="2" type="primary">Acey_s0038.g3601</name>
    <name evidence="2" type="ORF">Y032_0038g3601</name>
</gene>
<organism evidence="2 3">
    <name type="scientific">Ancylostoma ceylanicum</name>
    <dbReference type="NCBI Taxonomy" id="53326"/>
    <lineage>
        <taxon>Eukaryota</taxon>
        <taxon>Metazoa</taxon>
        <taxon>Ecdysozoa</taxon>
        <taxon>Nematoda</taxon>
        <taxon>Chromadorea</taxon>
        <taxon>Rhabditida</taxon>
        <taxon>Rhabditina</taxon>
        <taxon>Rhabditomorpha</taxon>
        <taxon>Strongyloidea</taxon>
        <taxon>Ancylostomatidae</taxon>
        <taxon>Ancylostomatinae</taxon>
        <taxon>Ancylostoma</taxon>
    </lineage>
</organism>
<name>A0A016UI82_9BILA</name>
<dbReference type="Proteomes" id="UP000024635">
    <property type="component" value="Unassembled WGS sequence"/>
</dbReference>
<keyword evidence="1" id="KW-0732">Signal</keyword>
<protein>
    <recommendedName>
        <fullName evidence="4">Secreted protein</fullName>
    </recommendedName>
</protein>
<keyword evidence="3" id="KW-1185">Reference proteome</keyword>
<dbReference type="EMBL" id="JARK01001374">
    <property type="protein sequence ID" value="EYC15044.1"/>
    <property type="molecule type" value="Genomic_DNA"/>
</dbReference>
<evidence type="ECO:0000313" key="2">
    <source>
        <dbReference type="EMBL" id="EYC15044.1"/>
    </source>
</evidence>
<reference evidence="3" key="1">
    <citation type="journal article" date="2015" name="Nat. Genet.">
        <title>The genome and transcriptome of the zoonotic hookworm Ancylostoma ceylanicum identify infection-specific gene families.</title>
        <authorList>
            <person name="Schwarz E.M."/>
            <person name="Hu Y."/>
            <person name="Antoshechkin I."/>
            <person name="Miller M.M."/>
            <person name="Sternberg P.W."/>
            <person name="Aroian R.V."/>
        </authorList>
    </citation>
    <scope>NUCLEOTIDE SEQUENCE</scope>
    <source>
        <strain evidence="3">HY135</strain>
    </source>
</reference>
<evidence type="ECO:0000256" key="1">
    <source>
        <dbReference type="SAM" id="SignalP"/>
    </source>
</evidence>
<dbReference type="AlphaFoldDB" id="A0A016UI82"/>
<evidence type="ECO:0000313" key="3">
    <source>
        <dbReference type="Proteomes" id="UP000024635"/>
    </source>
</evidence>
<sequence length="83" mass="9447">MFIQLLFVFLLLNVVTETVVGLGYFSKPRTLSPSIFASLQRRKACVIVAQWYVGGVRKNAASVPTISVIQHQFHINMQKFTKY</sequence>
<accession>A0A016UI82</accession>
<feature type="signal peptide" evidence="1">
    <location>
        <begin position="1"/>
        <end position="21"/>
    </location>
</feature>
<proteinExistence type="predicted"/>
<feature type="chain" id="PRO_5001488775" description="Secreted protein" evidence="1">
    <location>
        <begin position="22"/>
        <end position="83"/>
    </location>
</feature>